<dbReference type="AlphaFoldDB" id="G3AK70"/>
<keyword evidence="3" id="KW-0963">Cytoplasm</keyword>
<dbReference type="GeneID" id="18873283"/>
<feature type="region of interest" description="Disordered" evidence="8">
    <location>
        <begin position="1"/>
        <end position="95"/>
    </location>
</feature>
<dbReference type="RefSeq" id="XP_007374397.1">
    <property type="nucleotide sequence ID" value="XM_007374335.1"/>
</dbReference>
<feature type="compositionally biased region" description="Basic and acidic residues" evidence="8">
    <location>
        <begin position="465"/>
        <end position="477"/>
    </location>
</feature>
<feature type="compositionally biased region" description="Basic and acidic residues" evidence="8">
    <location>
        <begin position="396"/>
        <end position="410"/>
    </location>
</feature>
<dbReference type="EMBL" id="GL996501">
    <property type="protein sequence ID" value="EGW32882.1"/>
    <property type="molecule type" value="Genomic_DNA"/>
</dbReference>
<dbReference type="Pfam" id="PF02854">
    <property type="entry name" value="MIF4G"/>
    <property type="match status" value="1"/>
</dbReference>
<evidence type="ECO:0000256" key="5">
    <source>
        <dbReference type="ARBA" id="ARBA00022553"/>
    </source>
</evidence>
<dbReference type="Gene3D" id="1.25.40.180">
    <property type="match status" value="1"/>
</dbReference>
<sequence>MAGGPGGARNMGKYQNNGLPSRFAGGSNRPGGGFDGGRQNSRSGSKRRGASSRDKSTRKGNQSKRGGRDMREKTEEELAKEAKPPAEDVKPLEKSANRWIPKSRLAQKAEVKLAPDGSEILSTEDIERKTKSLLNKLTLEMFQEITDEILQLSTQAKWEPDAATIKQIIQLTFAKACDEPYWSEMYASFCAKICTDINPEIKDENMIVRGEVVSGGDLARRVLLNTCQSEYEKGWSDKLPTNPDGTPLEPEMMSDEYYAMAAAKRRGLGLVKFIGHLFNLNVLNDRIIGACLMKQSQNVVDPSEETLESLAQLVKTVGPKIDTSGNPGTKAALRLVFERIGEILNNEELKLPSRIKFMLMDLQDLRDANWSSAKSDAGPKTIEQIHRDAEIKRLQEQRASIERRQKKSYDSGRSNSSRSGSAWNNNNNNNNASSGSSNNFLNNLKKSPSYVNQRSPSSGPSSSDLQREASKRSESTHVNRFAALGDGEDDDNE</sequence>
<dbReference type="PANTHER" id="PTHR23253:SF9">
    <property type="entry name" value="EUKARYOTIC TRANSLATION INITIATION FACTOR 4 GAMMA 2"/>
    <property type="match status" value="1"/>
</dbReference>
<name>G3AK70_SPAPN</name>
<dbReference type="Proteomes" id="UP000000709">
    <property type="component" value="Unassembled WGS sequence"/>
</dbReference>
<evidence type="ECO:0000259" key="9">
    <source>
        <dbReference type="SMART" id="SM00543"/>
    </source>
</evidence>
<evidence type="ECO:0000256" key="1">
    <source>
        <dbReference type="ARBA" id="ARBA00004496"/>
    </source>
</evidence>
<dbReference type="GO" id="GO:0003729">
    <property type="term" value="F:mRNA binding"/>
    <property type="evidence" value="ECO:0007669"/>
    <property type="project" value="TreeGrafter"/>
</dbReference>
<evidence type="ECO:0000256" key="3">
    <source>
        <dbReference type="ARBA" id="ARBA00022490"/>
    </source>
</evidence>
<feature type="domain" description="MIF4G" evidence="9">
    <location>
        <begin position="127"/>
        <end position="369"/>
    </location>
</feature>
<dbReference type="STRING" id="619300.G3AK70"/>
<evidence type="ECO:0000313" key="10">
    <source>
        <dbReference type="EMBL" id="EGW32882.1"/>
    </source>
</evidence>
<evidence type="ECO:0000313" key="11">
    <source>
        <dbReference type="Proteomes" id="UP000000709"/>
    </source>
</evidence>
<dbReference type="SMART" id="SM00543">
    <property type="entry name" value="MIF4G"/>
    <property type="match status" value="1"/>
</dbReference>
<keyword evidence="5" id="KW-0597">Phosphoprotein</keyword>
<dbReference type="GO" id="GO:0010494">
    <property type="term" value="C:cytoplasmic stress granule"/>
    <property type="evidence" value="ECO:0007669"/>
    <property type="project" value="UniProtKB-ARBA"/>
</dbReference>
<dbReference type="OrthoDB" id="514777at2759"/>
<comment type="subcellular location">
    <subcellularLocation>
        <location evidence="1">Cytoplasm</location>
    </subcellularLocation>
</comment>
<evidence type="ECO:0000256" key="6">
    <source>
        <dbReference type="ARBA" id="ARBA00022884"/>
    </source>
</evidence>
<dbReference type="eggNOG" id="KOG0401">
    <property type="taxonomic scope" value="Eukaryota"/>
</dbReference>
<dbReference type="FunFam" id="1.25.40.180:FF:000020">
    <property type="entry name" value="Eukaryotic translation initiation factor subunit"/>
    <property type="match status" value="1"/>
</dbReference>
<keyword evidence="7" id="KW-0648">Protein biosynthesis</keyword>
<protein>
    <recommendedName>
        <fullName evidence="9">MIF4G domain-containing protein</fullName>
    </recommendedName>
</protein>
<gene>
    <name evidence="10" type="ORF">SPAPADRAFT_60225</name>
</gene>
<dbReference type="KEGG" id="spaa:SPAPADRAFT_60225"/>
<organism evidence="11">
    <name type="scientific">Spathaspora passalidarum (strain NRRL Y-27907 / 11-Y1)</name>
    <dbReference type="NCBI Taxonomy" id="619300"/>
    <lineage>
        <taxon>Eukaryota</taxon>
        <taxon>Fungi</taxon>
        <taxon>Dikarya</taxon>
        <taxon>Ascomycota</taxon>
        <taxon>Saccharomycotina</taxon>
        <taxon>Pichiomycetes</taxon>
        <taxon>Debaryomycetaceae</taxon>
        <taxon>Spathaspora</taxon>
    </lineage>
</organism>
<reference evidence="10 11" key="1">
    <citation type="journal article" date="2011" name="Proc. Natl. Acad. Sci. U.S.A.">
        <title>Comparative genomics of xylose-fermenting fungi for enhanced biofuel production.</title>
        <authorList>
            <person name="Wohlbach D.J."/>
            <person name="Kuo A."/>
            <person name="Sato T.K."/>
            <person name="Potts K.M."/>
            <person name="Salamov A.A."/>
            <person name="LaButti K.M."/>
            <person name="Sun H."/>
            <person name="Clum A."/>
            <person name="Pangilinan J.L."/>
            <person name="Lindquist E.A."/>
            <person name="Lucas S."/>
            <person name="Lapidus A."/>
            <person name="Jin M."/>
            <person name="Gunawan C."/>
            <person name="Balan V."/>
            <person name="Dale B.E."/>
            <person name="Jeffries T.W."/>
            <person name="Zinkel R."/>
            <person name="Barry K.W."/>
            <person name="Grigoriev I.V."/>
            <person name="Gasch A.P."/>
        </authorList>
    </citation>
    <scope>NUCLEOTIDE SEQUENCE [LARGE SCALE GENOMIC DNA]</scope>
    <source>
        <strain evidence="11">NRRL Y-27907 / 11-Y1</strain>
    </source>
</reference>
<dbReference type="InterPro" id="IPR003890">
    <property type="entry name" value="MIF4G-like_typ-3"/>
</dbReference>
<feature type="compositionally biased region" description="Low complexity" evidence="8">
    <location>
        <begin position="411"/>
        <end position="447"/>
    </location>
</feature>
<dbReference type="GO" id="GO:0003743">
    <property type="term" value="F:translation initiation factor activity"/>
    <property type="evidence" value="ECO:0007669"/>
    <property type="project" value="UniProtKB-KW"/>
</dbReference>
<comment type="similarity">
    <text evidence="2">Belongs to the eukaryotic initiation factor 4G family.</text>
</comment>
<proteinExistence type="inferred from homology"/>
<evidence type="ECO:0000256" key="4">
    <source>
        <dbReference type="ARBA" id="ARBA00022540"/>
    </source>
</evidence>
<feature type="region of interest" description="Disordered" evidence="8">
    <location>
        <begin position="396"/>
        <end position="493"/>
    </location>
</feature>
<keyword evidence="4" id="KW-0396">Initiation factor</keyword>
<dbReference type="SUPFAM" id="SSF48371">
    <property type="entry name" value="ARM repeat"/>
    <property type="match status" value="1"/>
</dbReference>
<dbReference type="GO" id="GO:0016281">
    <property type="term" value="C:eukaryotic translation initiation factor 4F complex"/>
    <property type="evidence" value="ECO:0007669"/>
    <property type="project" value="TreeGrafter"/>
</dbReference>
<dbReference type="PANTHER" id="PTHR23253">
    <property type="entry name" value="EUKARYOTIC TRANSLATION INITIATION FACTOR 4 GAMMA"/>
    <property type="match status" value="1"/>
</dbReference>
<accession>G3AK70</accession>
<dbReference type="InParanoid" id="G3AK70"/>
<evidence type="ECO:0000256" key="8">
    <source>
        <dbReference type="SAM" id="MobiDB-lite"/>
    </source>
</evidence>
<evidence type="ECO:0000256" key="2">
    <source>
        <dbReference type="ARBA" id="ARBA00005775"/>
    </source>
</evidence>
<dbReference type="InterPro" id="IPR016024">
    <property type="entry name" value="ARM-type_fold"/>
</dbReference>
<feature type="compositionally biased region" description="Basic and acidic residues" evidence="8">
    <location>
        <begin position="66"/>
        <end position="95"/>
    </location>
</feature>
<dbReference type="OMA" id="ANWSSAK"/>
<keyword evidence="6" id="KW-0694">RNA-binding</keyword>
<evidence type="ECO:0000256" key="7">
    <source>
        <dbReference type="ARBA" id="ARBA00022917"/>
    </source>
</evidence>
<dbReference type="HOGENOM" id="CLU_030857_2_0_1"/>
<keyword evidence="11" id="KW-1185">Reference proteome</keyword>